<dbReference type="Gene3D" id="2.60.40.200">
    <property type="entry name" value="Superoxide dismutase, copper/zinc binding domain"/>
    <property type="match status" value="1"/>
</dbReference>
<dbReference type="RefSeq" id="WP_330133230.1">
    <property type="nucleotide sequence ID" value="NZ_JAUTXY010000004.1"/>
</dbReference>
<dbReference type="Proteomes" id="UP001336020">
    <property type="component" value="Unassembled WGS sequence"/>
</dbReference>
<accession>A0ABU7L8W5</accession>
<evidence type="ECO:0000256" key="3">
    <source>
        <dbReference type="SAM" id="SignalP"/>
    </source>
</evidence>
<feature type="region of interest" description="Disordered" evidence="2">
    <location>
        <begin position="27"/>
        <end position="163"/>
    </location>
</feature>
<protein>
    <submittedName>
        <fullName evidence="5">Superoxide dismutase family protein</fullName>
    </submittedName>
</protein>
<reference evidence="5 6" key="1">
    <citation type="submission" date="2023-07" db="EMBL/GenBank/DDBJ databases">
        <authorList>
            <person name="Girao M."/>
            <person name="Carvalho M.F."/>
        </authorList>
    </citation>
    <scope>NUCLEOTIDE SEQUENCE [LARGE SCALE GENOMIC DNA]</scope>
    <source>
        <strain evidence="5 6">YIM65754</strain>
    </source>
</reference>
<evidence type="ECO:0000256" key="2">
    <source>
        <dbReference type="SAM" id="MobiDB-lite"/>
    </source>
</evidence>
<feature type="chain" id="PRO_5046316483" evidence="3">
    <location>
        <begin position="21"/>
        <end position="225"/>
    </location>
</feature>
<feature type="signal peptide" evidence="3">
    <location>
        <begin position="1"/>
        <end position="20"/>
    </location>
</feature>
<evidence type="ECO:0000313" key="5">
    <source>
        <dbReference type="EMBL" id="MEE2057991.1"/>
    </source>
</evidence>
<organism evidence="5 6">
    <name type="scientific">Rhodococcus artemisiae</name>
    <dbReference type="NCBI Taxonomy" id="714159"/>
    <lineage>
        <taxon>Bacteria</taxon>
        <taxon>Bacillati</taxon>
        <taxon>Actinomycetota</taxon>
        <taxon>Actinomycetes</taxon>
        <taxon>Mycobacteriales</taxon>
        <taxon>Nocardiaceae</taxon>
        <taxon>Rhodococcus</taxon>
    </lineage>
</organism>
<dbReference type="Pfam" id="PF00080">
    <property type="entry name" value="Sod_Cu"/>
    <property type="match status" value="1"/>
</dbReference>
<name>A0ABU7L8W5_9NOCA</name>
<feature type="compositionally biased region" description="Low complexity" evidence="2">
    <location>
        <begin position="34"/>
        <end position="60"/>
    </location>
</feature>
<comment type="caution">
    <text evidence="5">The sequence shown here is derived from an EMBL/GenBank/DDBJ whole genome shotgun (WGS) entry which is preliminary data.</text>
</comment>
<dbReference type="EMBL" id="JAUTXY010000004">
    <property type="protein sequence ID" value="MEE2057991.1"/>
    <property type="molecule type" value="Genomic_DNA"/>
</dbReference>
<evidence type="ECO:0000256" key="1">
    <source>
        <dbReference type="ARBA" id="ARBA00010457"/>
    </source>
</evidence>
<proteinExistence type="inferred from homology"/>
<dbReference type="PROSITE" id="PS51257">
    <property type="entry name" value="PROKAR_LIPOPROTEIN"/>
    <property type="match status" value="1"/>
</dbReference>
<dbReference type="InterPro" id="IPR001424">
    <property type="entry name" value="SOD_Cu_Zn_dom"/>
</dbReference>
<evidence type="ECO:0000313" key="6">
    <source>
        <dbReference type="Proteomes" id="UP001336020"/>
    </source>
</evidence>
<keyword evidence="3" id="KW-0732">Signal</keyword>
<feature type="compositionally biased region" description="Low complexity" evidence="2">
    <location>
        <begin position="107"/>
        <end position="116"/>
    </location>
</feature>
<keyword evidence="6" id="KW-1185">Reference proteome</keyword>
<dbReference type="InterPro" id="IPR036423">
    <property type="entry name" value="SOD-like_Cu/Zn_dom_sf"/>
</dbReference>
<feature type="domain" description="Superoxide dismutase copper/zinc binding" evidence="4">
    <location>
        <begin position="100"/>
        <end position="221"/>
    </location>
</feature>
<comment type="similarity">
    <text evidence="1">Belongs to the Cu-Zn superoxide dismutase family.</text>
</comment>
<sequence length="225" mass="23321">MNSRTTAFLAGISLVAIFVAGCGDDAGDNDTDGNDVTIVESPPATTAESATSAPAASATPAPGPRIDDDDAFARPGGDDVDAVTYDEVAVPVGAKADVDTDDDDGRTTVTLTVTGLQPNRDFGAHVHTRPCGPNPSDAGSHYQNQADPAATPDSPSTDPAYANPQNEIWMDFTTDDSGNARATSTVEWEFRDDEAESVVIHDHHTMTAPGEAGMAGDRLACIDED</sequence>
<dbReference type="SUPFAM" id="SSF49329">
    <property type="entry name" value="Cu,Zn superoxide dismutase-like"/>
    <property type="match status" value="1"/>
</dbReference>
<evidence type="ECO:0000259" key="4">
    <source>
        <dbReference type="Pfam" id="PF00080"/>
    </source>
</evidence>
<gene>
    <name evidence="5" type="ORF">Q7514_10700</name>
</gene>